<dbReference type="AlphaFoldDB" id="A0A6J7EAA9"/>
<keyword evidence="4" id="KW-0808">Transferase</keyword>
<evidence type="ECO:0000256" key="1">
    <source>
        <dbReference type="ARBA" id="ARBA00001946"/>
    </source>
</evidence>
<evidence type="ECO:0000259" key="6">
    <source>
        <dbReference type="Pfam" id="PF00535"/>
    </source>
</evidence>
<gene>
    <name evidence="7" type="ORF">UFOPK3423_01042</name>
</gene>
<accession>A0A6J7EAA9</accession>
<dbReference type="Pfam" id="PF00535">
    <property type="entry name" value="Glycos_transf_2"/>
    <property type="match status" value="1"/>
</dbReference>
<evidence type="ECO:0000256" key="4">
    <source>
        <dbReference type="ARBA" id="ARBA00022679"/>
    </source>
</evidence>
<comment type="similarity">
    <text evidence="2">Belongs to the glycosyltransferase 2 family.</text>
</comment>
<organism evidence="7">
    <name type="scientific">freshwater metagenome</name>
    <dbReference type="NCBI Taxonomy" id="449393"/>
    <lineage>
        <taxon>unclassified sequences</taxon>
        <taxon>metagenomes</taxon>
        <taxon>ecological metagenomes</taxon>
    </lineage>
</organism>
<keyword evidence="3" id="KW-0328">Glycosyltransferase</keyword>
<dbReference type="PANTHER" id="PTHR48090:SF10">
    <property type="entry name" value="GLUCOSYL-3-PHOSPHOGLYCERATE SYNTHASE"/>
    <property type="match status" value="1"/>
</dbReference>
<dbReference type="InterPro" id="IPR001173">
    <property type="entry name" value="Glyco_trans_2-like"/>
</dbReference>
<dbReference type="PANTHER" id="PTHR48090">
    <property type="entry name" value="UNDECAPRENYL-PHOSPHATE 4-DEOXY-4-FORMAMIDO-L-ARABINOSE TRANSFERASE-RELATED"/>
    <property type="match status" value="1"/>
</dbReference>
<keyword evidence="5" id="KW-0460">Magnesium</keyword>
<evidence type="ECO:0000256" key="2">
    <source>
        <dbReference type="ARBA" id="ARBA00006739"/>
    </source>
</evidence>
<protein>
    <submittedName>
        <fullName evidence="7">Unannotated protein</fullName>
    </submittedName>
</protein>
<reference evidence="7" key="1">
    <citation type="submission" date="2020-05" db="EMBL/GenBank/DDBJ databases">
        <authorList>
            <person name="Chiriac C."/>
            <person name="Salcher M."/>
            <person name="Ghai R."/>
            <person name="Kavagutti S V."/>
        </authorList>
    </citation>
    <scope>NUCLEOTIDE SEQUENCE</scope>
</reference>
<evidence type="ECO:0000256" key="3">
    <source>
        <dbReference type="ARBA" id="ARBA00022676"/>
    </source>
</evidence>
<evidence type="ECO:0000313" key="7">
    <source>
        <dbReference type="EMBL" id="CAB4876643.1"/>
    </source>
</evidence>
<dbReference type="EMBL" id="CAFBLQ010000112">
    <property type="protein sequence ID" value="CAB4876643.1"/>
    <property type="molecule type" value="Genomic_DNA"/>
</dbReference>
<dbReference type="InterPro" id="IPR029044">
    <property type="entry name" value="Nucleotide-diphossugar_trans"/>
</dbReference>
<feature type="domain" description="Glycosyltransferase 2-like" evidence="6">
    <location>
        <begin position="8"/>
        <end position="130"/>
    </location>
</feature>
<comment type="cofactor">
    <cofactor evidence="1">
        <name>Mg(2+)</name>
        <dbReference type="ChEBI" id="CHEBI:18420"/>
    </cofactor>
</comment>
<dbReference type="SUPFAM" id="SSF53448">
    <property type="entry name" value="Nucleotide-diphospho-sugar transferases"/>
    <property type="match status" value="1"/>
</dbReference>
<sequence>MDASRLAIVIAARDEADRIGATVEALGRVFPGALVVVGDDGSGDATAAVARAAGATVVSLPRPEGKGGAATLAAEAALAAGPEIVLLCDADLADSAAGLRVLVEAVERDECDLAIAIFARRVGGGFGIAVGFAHWAIQRLTGLDLQAPISGQRAMRAEVLEIVTPFAPRFGMEIGMTVDAARAGLRVREIPVELEHRATGKTWAGFRHRFRQLCDFVPIYLTRLRRR</sequence>
<dbReference type="Gene3D" id="3.90.550.10">
    <property type="entry name" value="Spore Coat Polysaccharide Biosynthesis Protein SpsA, Chain A"/>
    <property type="match status" value="1"/>
</dbReference>
<name>A0A6J7EAA9_9ZZZZ</name>
<evidence type="ECO:0000256" key="5">
    <source>
        <dbReference type="ARBA" id="ARBA00022842"/>
    </source>
</evidence>
<proteinExistence type="inferred from homology"/>
<dbReference type="GO" id="GO:0016757">
    <property type="term" value="F:glycosyltransferase activity"/>
    <property type="evidence" value="ECO:0007669"/>
    <property type="project" value="UniProtKB-KW"/>
</dbReference>
<dbReference type="InterPro" id="IPR050256">
    <property type="entry name" value="Glycosyltransferase_2"/>
</dbReference>